<protein>
    <submittedName>
        <fullName evidence="1">Uncharacterized protein</fullName>
    </submittedName>
</protein>
<name>W6YIR3_COCC2</name>
<proteinExistence type="predicted"/>
<keyword evidence="2" id="KW-1185">Reference proteome</keyword>
<dbReference type="Proteomes" id="UP000053841">
    <property type="component" value="Unassembled WGS sequence"/>
</dbReference>
<gene>
    <name evidence="1" type="ORF">COCCADRAFT_22774</name>
</gene>
<evidence type="ECO:0000313" key="1">
    <source>
        <dbReference type="EMBL" id="EUC37588.1"/>
    </source>
</evidence>
<dbReference type="GeneID" id="19145275"/>
<evidence type="ECO:0000313" key="2">
    <source>
        <dbReference type="Proteomes" id="UP000053841"/>
    </source>
</evidence>
<organism evidence="1 2">
    <name type="scientific">Cochliobolus carbonum (strain 26-R-13)</name>
    <name type="common">Maize leaf spot fungus</name>
    <name type="synonym">Bipolaris zeicola</name>
    <dbReference type="NCBI Taxonomy" id="930089"/>
    <lineage>
        <taxon>Eukaryota</taxon>
        <taxon>Fungi</taxon>
        <taxon>Dikarya</taxon>
        <taxon>Ascomycota</taxon>
        <taxon>Pezizomycotina</taxon>
        <taxon>Dothideomycetes</taxon>
        <taxon>Pleosporomycetidae</taxon>
        <taxon>Pleosporales</taxon>
        <taxon>Pleosporineae</taxon>
        <taxon>Pleosporaceae</taxon>
        <taxon>Bipolaris</taxon>
    </lineage>
</organism>
<accession>W6YIR3</accession>
<dbReference type="AlphaFoldDB" id="W6YIR3"/>
<dbReference type="EMBL" id="KI964549">
    <property type="protein sequence ID" value="EUC37588.1"/>
    <property type="molecule type" value="Genomic_DNA"/>
</dbReference>
<reference evidence="1 2" key="1">
    <citation type="journal article" date="2013" name="PLoS Genet.">
        <title>Comparative genome structure, secondary metabolite, and effector coding capacity across Cochliobolus pathogens.</title>
        <authorList>
            <person name="Condon B.J."/>
            <person name="Leng Y."/>
            <person name="Wu D."/>
            <person name="Bushley K.E."/>
            <person name="Ohm R.A."/>
            <person name="Otillar R."/>
            <person name="Martin J."/>
            <person name="Schackwitz W."/>
            <person name="Grimwood J."/>
            <person name="MohdZainudin N."/>
            <person name="Xue C."/>
            <person name="Wang R."/>
            <person name="Manning V.A."/>
            <person name="Dhillon B."/>
            <person name="Tu Z.J."/>
            <person name="Steffenson B.J."/>
            <person name="Salamov A."/>
            <person name="Sun H."/>
            <person name="Lowry S."/>
            <person name="LaButti K."/>
            <person name="Han J."/>
            <person name="Copeland A."/>
            <person name="Lindquist E."/>
            <person name="Barry K."/>
            <person name="Schmutz J."/>
            <person name="Baker S.E."/>
            <person name="Ciuffetti L.M."/>
            <person name="Grigoriev I.V."/>
            <person name="Zhong S."/>
            <person name="Turgeon B.G."/>
        </authorList>
    </citation>
    <scope>NUCLEOTIDE SEQUENCE [LARGE SCALE GENOMIC DNA]</scope>
    <source>
        <strain evidence="1 2">26-R-13</strain>
    </source>
</reference>
<sequence>MMGFAPWPGWVCTGPPISPRAGRGVLVPVPVVCGSGQNRGRPAVGEASCTPIEYDIDVQPPHPAHTASPVTLLLYSTAKSPSSHGCIHITHKTWKFHGIQSACKQSCLCLVNCTPPGPWIPKISLASQGDAVLEGPPGLGRVVGCTTPLVCASLLLLPTKAPGLPRRWDSGRLILPHAVTACKRNNPLLHAHLQVFAHTTMTCDAVTRRICCGALQKPFAPLVCVHVQSLAS</sequence>
<dbReference type="HOGENOM" id="CLU_1194714_0_0_1"/>
<dbReference type="RefSeq" id="XP_007708028.1">
    <property type="nucleotide sequence ID" value="XM_007709838.1"/>
</dbReference>
<dbReference type="KEGG" id="bze:COCCADRAFT_22774"/>